<proteinExistence type="predicted"/>
<sequence length="229" mass="26919">MSNQTSKQLEFAEKYNEQHAKAYFQKHTDGLARKLSNWRDQQIARKALKIAGNPTSVLDVPCGTGRFWDVLTENPKRHVYACDNSQKMIDIGLQYREKQLIKKIHTFKASAFSLPLSDGYVDNIFCIRLLHHIGYSEDRLKLLKEFHRVSKSTVIVSLWVDGNVKAWKRKKLESNRTKRHYQNRFVIPQKTIEKEFNEAGFSIKAYLDFIPKYAMWRTYILEKNENISC</sequence>
<evidence type="ECO:0000313" key="2">
    <source>
        <dbReference type="EMBL" id="AFI84769.1"/>
    </source>
</evidence>
<dbReference type="Pfam" id="PF08241">
    <property type="entry name" value="Methyltransf_11"/>
    <property type="match status" value="1"/>
</dbReference>
<dbReference type="AlphaFoldDB" id="I1XK50"/>
<dbReference type="PANTHER" id="PTHR42912">
    <property type="entry name" value="METHYLTRANSFERASE"/>
    <property type="match status" value="1"/>
</dbReference>
<reference evidence="2 3" key="2">
    <citation type="journal article" date="2013" name="Int. J. Syst. Evol. Microbiol.">
        <title>Methylophaga nitratireducenticrescens sp. nov. and Methylophaga frappieri sp. nov., isolated from the biofilm of the methanol-fed denitrification system treating the seawater at the Montreal Biodome.</title>
        <authorList>
            <person name="Villeneuve C."/>
            <person name="Martineau C."/>
            <person name="Mauffrey F."/>
            <person name="Villemur R."/>
        </authorList>
    </citation>
    <scope>NUCLEOTIDE SEQUENCE [LARGE SCALE GENOMIC DNA]</scope>
    <source>
        <strain evidence="2 3">JAM1</strain>
    </source>
</reference>
<dbReference type="STRING" id="754476.Q7A_1952"/>
<dbReference type="PATRIC" id="fig|754476.3.peg.1930"/>
<dbReference type="PANTHER" id="PTHR42912:SF93">
    <property type="entry name" value="N6-ADENOSINE-METHYLTRANSFERASE TMT1A"/>
    <property type="match status" value="1"/>
</dbReference>
<evidence type="ECO:0000313" key="3">
    <source>
        <dbReference type="Proteomes" id="UP000009144"/>
    </source>
</evidence>
<dbReference type="OrthoDB" id="5608223at2"/>
<keyword evidence="2" id="KW-0808">Transferase</keyword>
<dbReference type="KEGG" id="mej:Q7A_1952"/>
<reference evidence="2 3" key="1">
    <citation type="journal article" date="2012" name="J. Bacteriol.">
        <title>Complete genome sequences of Methylophaga sp. strain JAM1 and Methylophaga sp. strain JAM7.</title>
        <authorList>
            <person name="Villeneuve C."/>
            <person name="Martineau C."/>
            <person name="Mauffrey F."/>
            <person name="Villemur R."/>
        </authorList>
    </citation>
    <scope>NUCLEOTIDE SEQUENCE [LARGE SCALE GENOMIC DNA]</scope>
    <source>
        <strain evidence="2 3">JAM1</strain>
    </source>
</reference>
<dbReference type="SUPFAM" id="SSF53335">
    <property type="entry name" value="S-adenosyl-L-methionine-dependent methyltransferases"/>
    <property type="match status" value="1"/>
</dbReference>
<organism evidence="2 3">
    <name type="scientific">Methylophaga nitratireducenticrescens</name>
    <dbReference type="NCBI Taxonomy" id="754476"/>
    <lineage>
        <taxon>Bacteria</taxon>
        <taxon>Pseudomonadati</taxon>
        <taxon>Pseudomonadota</taxon>
        <taxon>Gammaproteobacteria</taxon>
        <taxon>Thiotrichales</taxon>
        <taxon>Piscirickettsiaceae</taxon>
        <taxon>Methylophaga</taxon>
    </lineage>
</organism>
<dbReference type="InterPro" id="IPR013216">
    <property type="entry name" value="Methyltransf_11"/>
</dbReference>
<keyword evidence="2" id="KW-0489">Methyltransferase</keyword>
<dbReference type="InterPro" id="IPR050508">
    <property type="entry name" value="Methyltransf_Superfamily"/>
</dbReference>
<dbReference type="Proteomes" id="UP000009144">
    <property type="component" value="Chromosome"/>
</dbReference>
<dbReference type="RefSeq" id="WP_014707138.1">
    <property type="nucleotide sequence ID" value="NC_017857.3"/>
</dbReference>
<accession>I1XK50</accession>
<dbReference type="InterPro" id="IPR029063">
    <property type="entry name" value="SAM-dependent_MTases_sf"/>
</dbReference>
<protein>
    <submittedName>
        <fullName evidence="2">SAM-dependent methyltransferase</fullName>
    </submittedName>
</protein>
<gene>
    <name evidence="2" type="ordered locus">Q7A_1952</name>
</gene>
<dbReference type="HOGENOM" id="CLU_088235_0_0_6"/>
<dbReference type="GO" id="GO:0008757">
    <property type="term" value="F:S-adenosylmethionine-dependent methyltransferase activity"/>
    <property type="evidence" value="ECO:0007669"/>
    <property type="project" value="InterPro"/>
</dbReference>
<dbReference type="eggNOG" id="COG2226">
    <property type="taxonomic scope" value="Bacteria"/>
</dbReference>
<evidence type="ECO:0000259" key="1">
    <source>
        <dbReference type="Pfam" id="PF08241"/>
    </source>
</evidence>
<dbReference type="Gene3D" id="3.40.50.150">
    <property type="entry name" value="Vaccinia Virus protein VP39"/>
    <property type="match status" value="1"/>
</dbReference>
<dbReference type="EMBL" id="CP003390">
    <property type="protein sequence ID" value="AFI84769.1"/>
    <property type="molecule type" value="Genomic_DNA"/>
</dbReference>
<feature type="domain" description="Methyltransferase type 11" evidence="1">
    <location>
        <begin position="58"/>
        <end position="152"/>
    </location>
</feature>
<dbReference type="GO" id="GO:0032259">
    <property type="term" value="P:methylation"/>
    <property type="evidence" value="ECO:0007669"/>
    <property type="project" value="UniProtKB-KW"/>
</dbReference>
<name>I1XK50_METNJ</name>
<dbReference type="CDD" id="cd02440">
    <property type="entry name" value="AdoMet_MTases"/>
    <property type="match status" value="1"/>
</dbReference>
<keyword evidence="3" id="KW-1185">Reference proteome</keyword>